<name>A0A4C1SHA9_EUMVA</name>
<dbReference type="EMBL" id="BGZK01000005">
    <property type="protein sequence ID" value="GBP00510.1"/>
    <property type="molecule type" value="Genomic_DNA"/>
</dbReference>
<feature type="region of interest" description="Disordered" evidence="1">
    <location>
        <begin position="23"/>
        <end position="48"/>
    </location>
</feature>
<accession>A0A4C1SHA9</accession>
<evidence type="ECO:0000256" key="1">
    <source>
        <dbReference type="SAM" id="MobiDB-lite"/>
    </source>
</evidence>
<keyword evidence="3" id="KW-1185">Reference proteome</keyword>
<dbReference type="AlphaFoldDB" id="A0A4C1SHA9"/>
<gene>
    <name evidence="2" type="ORF">EVAR_1031_1</name>
</gene>
<dbReference type="Proteomes" id="UP000299102">
    <property type="component" value="Unassembled WGS sequence"/>
</dbReference>
<evidence type="ECO:0000313" key="2">
    <source>
        <dbReference type="EMBL" id="GBP00510.1"/>
    </source>
</evidence>
<protein>
    <submittedName>
        <fullName evidence="2">Uncharacterized protein</fullName>
    </submittedName>
</protein>
<comment type="caution">
    <text evidence="2">The sequence shown here is derived from an EMBL/GenBank/DDBJ whole genome shotgun (WGS) entry which is preliminary data.</text>
</comment>
<proteinExistence type="predicted"/>
<organism evidence="2 3">
    <name type="scientific">Eumeta variegata</name>
    <name type="common">Bagworm moth</name>
    <name type="synonym">Eumeta japonica</name>
    <dbReference type="NCBI Taxonomy" id="151549"/>
    <lineage>
        <taxon>Eukaryota</taxon>
        <taxon>Metazoa</taxon>
        <taxon>Ecdysozoa</taxon>
        <taxon>Arthropoda</taxon>
        <taxon>Hexapoda</taxon>
        <taxon>Insecta</taxon>
        <taxon>Pterygota</taxon>
        <taxon>Neoptera</taxon>
        <taxon>Endopterygota</taxon>
        <taxon>Lepidoptera</taxon>
        <taxon>Glossata</taxon>
        <taxon>Ditrysia</taxon>
        <taxon>Tineoidea</taxon>
        <taxon>Psychidae</taxon>
        <taxon>Oiketicinae</taxon>
        <taxon>Eumeta</taxon>
    </lineage>
</organism>
<evidence type="ECO:0000313" key="3">
    <source>
        <dbReference type="Proteomes" id="UP000299102"/>
    </source>
</evidence>
<reference evidence="2 3" key="1">
    <citation type="journal article" date="2019" name="Commun. Biol.">
        <title>The bagworm genome reveals a unique fibroin gene that provides high tensile strength.</title>
        <authorList>
            <person name="Kono N."/>
            <person name="Nakamura H."/>
            <person name="Ohtoshi R."/>
            <person name="Tomita M."/>
            <person name="Numata K."/>
            <person name="Arakawa K."/>
        </authorList>
    </citation>
    <scope>NUCLEOTIDE SEQUENCE [LARGE SCALE GENOMIC DNA]</scope>
</reference>
<sequence length="96" mass="10244">MWRAAGSNKDKCVGRKPVVEAATAHSLDAGRGSTAPPRQEMVSPHGLHGEDACPQLAVKCGLQPTAHPPIRRSTTKNLSNILNINSRGLIELRTVV</sequence>